<dbReference type="InterPro" id="IPR036298">
    <property type="entry name" value="Chalcone_isomerase_sf"/>
</dbReference>
<keyword evidence="3" id="KW-0812">Transmembrane</keyword>
<dbReference type="Proteomes" id="UP000218899">
    <property type="component" value="Chromosome"/>
</dbReference>
<dbReference type="SUPFAM" id="SSF54626">
    <property type="entry name" value="Chalcone isomerase"/>
    <property type="match status" value="1"/>
</dbReference>
<dbReference type="EMBL" id="AP014936">
    <property type="protein sequence ID" value="BAU47421.1"/>
    <property type="molecule type" value="Genomic_DNA"/>
</dbReference>
<dbReference type="KEGG" id="sva:SVA_0842"/>
<feature type="chain" id="PRO_5008571315" evidence="1">
    <location>
        <begin position="23"/>
        <end position="187"/>
    </location>
</feature>
<protein>
    <submittedName>
        <fullName evidence="3">Lipoprotein transmembrane</fullName>
    </submittedName>
</protein>
<reference evidence="3 4" key="1">
    <citation type="submission" date="2015-08" db="EMBL/GenBank/DDBJ databases">
        <title>Complete genome sequence of Sulfurifustis variabilis.</title>
        <authorList>
            <person name="Miura A."/>
            <person name="Kojima H."/>
            <person name="Fukui M."/>
        </authorList>
    </citation>
    <scope>NUCLEOTIDE SEQUENCE [LARGE SCALE GENOMIC DNA]</scope>
    <source>
        <strain evidence="4">skN76</strain>
    </source>
</reference>
<proteinExistence type="predicted"/>
<dbReference type="GO" id="GO:0016872">
    <property type="term" value="F:intramolecular lyase activity"/>
    <property type="evidence" value="ECO:0007669"/>
    <property type="project" value="InterPro"/>
</dbReference>
<dbReference type="InterPro" id="IPR016088">
    <property type="entry name" value="Chalcone_isomerase_3-sand"/>
</dbReference>
<dbReference type="AlphaFoldDB" id="A0A1B4VB05"/>
<evidence type="ECO:0000313" key="4">
    <source>
        <dbReference type="Proteomes" id="UP000218899"/>
    </source>
</evidence>
<evidence type="ECO:0000259" key="2">
    <source>
        <dbReference type="Pfam" id="PF16036"/>
    </source>
</evidence>
<evidence type="ECO:0000256" key="1">
    <source>
        <dbReference type="SAM" id="SignalP"/>
    </source>
</evidence>
<sequence>MGLGSRTSIVALAVFVCTPAWAQDIEGVHVPDAVLLDGTRLVLNGAGVRRHYFFDVYVAALYLTRQADTPEAAMAAPMPKRIRLHLLRDVAAEDMVNESLERFRANASETAYAQLCDRVEAFRSAFPDLRAGDEASVDLVPEGTEIWVNGWLLTEIPGEDFQEAVLKVWLGDGAADQRLKQAMLGRW</sequence>
<gene>
    <name evidence="3" type="ORF">SVA_0842</name>
</gene>
<dbReference type="InterPro" id="IPR016087">
    <property type="entry name" value="Chalcone_isomerase"/>
</dbReference>
<feature type="signal peptide" evidence="1">
    <location>
        <begin position="1"/>
        <end position="22"/>
    </location>
</feature>
<dbReference type="Pfam" id="PF16036">
    <property type="entry name" value="Chalcone_3"/>
    <property type="match status" value="1"/>
</dbReference>
<feature type="domain" description="Chalcone isomerase" evidence="2">
    <location>
        <begin position="22"/>
        <end position="185"/>
    </location>
</feature>
<keyword evidence="1" id="KW-0732">Signal</keyword>
<organism evidence="3 4">
    <name type="scientific">Sulfurifustis variabilis</name>
    <dbReference type="NCBI Taxonomy" id="1675686"/>
    <lineage>
        <taxon>Bacteria</taxon>
        <taxon>Pseudomonadati</taxon>
        <taxon>Pseudomonadota</taxon>
        <taxon>Gammaproteobacteria</taxon>
        <taxon>Acidiferrobacterales</taxon>
        <taxon>Acidiferrobacteraceae</taxon>
        <taxon>Sulfurifustis</taxon>
    </lineage>
</organism>
<keyword evidence="4" id="KW-1185">Reference proteome</keyword>
<name>A0A1B4VB05_9GAMM</name>
<keyword evidence="3" id="KW-0472">Membrane</keyword>
<accession>A0A1B4VB05</accession>
<keyword evidence="3" id="KW-0449">Lipoprotein</keyword>
<evidence type="ECO:0000313" key="3">
    <source>
        <dbReference type="EMBL" id="BAU47421.1"/>
    </source>
</evidence>
<dbReference type="Gene3D" id="3.50.70.10">
    <property type="match status" value="1"/>
</dbReference>